<dbReference type="PANTHER" id="PTHR22924">
    <property type="entry name" value="LEGHEMOGLOBIN-RELATED"/>
    <property type="match status" value="1"/>
</dbReference>
<dbReference type="Proteomes" id="UP000886520">
    <property type="component" value="Chromosome 21"/>
</dbReference>
<dbReference type="GO" id="GO:0005737">
    <property type="term" value="C:cytoplasm"/>
    <property type="evidence" value="ECO:0007669"/>
    <property type="project" value="UniProtKB-SubCell"/>
</dbReference>
<evidence type="ECO:0000259" key="10">
    <source>
        <dbReference type="PROSITE" id="PS01033"/>
    </source>
</evidence>
<dbReference type="PROSITE" id="PS01033">
    <property type="entry name" value="GLOBIN"/>
    <property type="match status" value="1"/>
</dbReference>
<comment type="similarity">
    <text evidence="3">Belongs to the plant globin family.</text>
</comment>
<evidence type="ECO:0000256" key="4">
    <source>
        <dbReference type="ARBA" id="ARBA00011738"/>
    </source>
</evidence>
<evidence type="ECO:0000256" key="3">
    <source>
        <dbReference type="ARBA" id="ARBA00007609"/>
    </source>
</evidence>
<evidence type="ECO:0000256" key="1">
    <source>
        <dbReference type="ARBA" id="ARBA00004123"/>
    </source>
</evidence>
<evidence type="ECO:0000256" key="2">
    <source>
        <dbReference type="ARBA" id="ARBA00004496"/>
    </source>
</evidence>
<comment type="caution">
    <text evidence="11">The sequence shown here is derived from an EMBL/GenBank/DDBJ whole genome shotgun (WGS) entry which is preliminary data.</text>
</comment>
<keyword evidence="12" id="KW-1185">Reference proteome</keyword>
<sequence length="231" mass="25514">MQAINTVQPPVPNNLYSSHGKALNGGAERFVPCIDLRWSARCDQGMGRFKSSIMTRQVLSHVVRKHLRTAVHVRAAFTSKQEALVKDTWAILKKDAAHHGMALFLTVFEIAPAAKKLFSFLKDSDVPLAKNAKLKKHALQVFVIICEAASSLSQKGQVLTPGSTMKDMAHAHVISGVVDEHYDVVRYSLLKTVQAGIPPEMWNEEVKNAWGDAYDELVLAIKAQEEYAVPA</sequence>
<evidence type="ECO:0000313" key="12">
    <source>
        <dbReference type="Proteomes" id="UP000886520"/>
    </source>
</evidence>
<feature type="domain" description="Globin" evidence="10">
    <location>
        <begin position="76"/>
        <end position="226"/>
    </location>
</feature>
<dbReference type="AlphaFoldDB" id="A0A9D4U8M9"/>
<dbReference type="InterPro" id="IPR001032">
    <property type="entry name" value="Leghaemoglobin-like"/>
</dbReference>
<dbReference type="GO" id="GO:0046872">
    <property type="term" value="F:metal ion binding"/>
    <property type="evidence" value="ECO:0007669"/>
    <property type="project" value="UniProtKB-KW"/>
</dbReference>
<dbReference type="PANTHER" id="PTHR22924:SF98">
    <property type="entry name" value="NON-SYMBIOTIC HEMOGLOBIN 3"/>
    <property type="match status" value="1"/>
</dbReference>
<organism evidence="11 12">
    <name type="scientific">Adiantum capillus-veneris</name>
    <name type="common">Maidenhair fern</name>
    <dbReference type="NCBI Taxonomy" id="13818"/>
    <lineage>
        <taxon>Eukaryota</taxon>
        <taxon>Viridiplantae</taxon>
        <taxon>Streptophyta</taxon>
        <taxon>Embryophyta</taxon>
        <taxon>Tracheophyta</taxon>
        <taxon>Polypodiopsida</taxon>
        <taxon>Polypodiidae</taxon>
        <taxon>Polypodiales</taxon>
        <taxon>Pteridineae</taxon>
        <taxon>Pteridaceae</taxon>
        <taxon>Vittarioideae</taxon>
        <taxon>Adiantum</taxon>
    </lineage>
</organism>
<keyword evidence="9" id="KW-0539">Nucleus</keyword>
<keyword evidence="6" id="KW-0349">Heme</keyword>
<evidence type="ECO:0000256" key="8">
    <source>
        <dbReference type="ARBA" id="ARBA00023004"/>
    </source>
</evidence>
<protein>
    <recommendedName>
        <fullName evidence="10">Globin domain-containing protein</fullName>
    </recommendedName>
</protein>
<dbReference type="GO" id="GO:0005634">
    <property type="term" value="C:nucleus"/>
    <property type="evidence" value="ECO:0007669"/>
    <property type="project" value="UniProtKB-SubCell"/>
</dbReference>
<reference evidence="11" key="1">
    <citation type="submission" date="2021-01" db="EMBL/GenBank/DDBJ databases">
        <title>Adiantum capillus-veneris genome.</title>
        <authorList>
            <person name="Fang Y."/>
            <person name="Liao Q."/>
        </authorList>
    </citation>
    <scope>NUCLEOTIDE SEQUENCE</scope>
    <source>
        <strain evidence="11">H3</strain>
        <tissue evidence="11">Leaf</tissue>
    </source>
</reference>
<dbReference type="OrthoDB" id="436496at2759"/>
<comment type="subcellular location">
    <subcellularLocation>
        <location evidence="2">Cytoplasm</location>
    </subcellularLocation>
    <subcellularLocation>
        <location evidence="1">Nucleus</location>
    </subcellularLocation>
</comment>
<evidence type="ECO:0000256" key="5">
    <source>
        <dbReference type="ARBA" id="ARBA00022490"/>
    </source>
</evidence>
<gene>
    <name evidence="11" type="ORF">GOP47_0021712</name>
</gene>
<dbReference type="SUPFAM" id="SSF46458">
    <property type="entry name" value="Globin-like"/>
    <property type="match status" value="1"/>
</dbReference>
<evidence type="ECO:0000256" key="6">
    <source>
        <dbReference type="ARBA" id="ARBA00022617"/>
    </source>
</evidence>
<dbReference type="Gene3D" id="1.10.490.10">
    <property type="entry name" value="Globins"/>
    <property type="match status" value="1"/>
</dbReference>
<evidence type="ECO:0000313" key="11">
    <source>
        <dbReference type="EMBL" id="KAI5063165.1"/>
    </source>
</evidence>
<dbReference type="GO" id="GO:0019825">
    <property type="term" value="F:oxygen binding"/>
    <property type="evidence" value="ECO:0007669"/>
    <property type="project" value="InterPro"/>
</dbReference>
<comment type="subunit">
    <text evidence="4">Homodimer.</text>
</comment>
<dbReference type="GO" id="GO:0020037">
    <property type="term" value="F:heme binding"/>
    <property type="evidence" value="ECO:0007669"/>
    <property type="project" value="InterPro"/>
</dbReference>
<evidence type="ECO:0000256" key="7">
    <source>
        <dbReference type="ARBA" id="ARBA00022723"/>
    </source>
</evidence>
<dbReference type="InterPro" id="IPR012292">
    <property type="entry name" value="Globin/Proto"/>
</dbReference>
<keyword evidence="7" id="KW-0479">Metal-binding</keyword>
<dbReference type="PRINTS" id="PR00188">
    <property type="entry name" value="PLANTGLOBIN"/>
</dbReference>
<keyword evidence="5" id="KW-0963">Cytoplasm</keyword>
<keyword evidence="8" id="KW-0408">Iron</keyword>
<dbReference type="EMBL" id="JABFUD020000021">
    <property type="protein sequence ID" value="KAI5063165.1"/>
    <property type="molecule type" value="Genomic_DNA"/>
</dbReference>
<name>A0A9D4U8M9_ADICA</name>
<dbReference type="InterPro" id="IPR000971">
    <property type="entry name" value="Globin"/>
</dbReference>
<evidence type="ECO:0000256" key="9">
    <source>
        <dbReference type="ARBA" id="ARBA00023242"/>
    </source>
</evidence>
<accession>A0A9D4U8M9</accession>
<proteinExistence type="inferred from homology"/>
<dbReference type="InterPro" id="IPR009050">
    <property type="entry name" value="Globin-like_sf"/>
</dbReference>
<dbReference type="Pfam" id="PF00042">
    <property type="entry name" value="Globin"/>
    <property type="match status" value="1"/>
</dbReference>